<keyword evidence="3 5" id="KW-1133">Transmembrane helix</keyword>
<reference evidence="6" key="2">
    <citation type="journal article" date="2021" name="PeerJ">
        <title>Extensive microbial diversity within the chicken gut microbiome revealed by metagenomics and culture.</title>
        <authorList>
            <person name="Gilroy R."/>
            <person name="Ravi A."/>
            <person name="Getino M."/>
            <person name="Pursley I."/>
            <person name="Horton D.L."/>
            <person name="Alikhan N.F."/>
            <person name="Baker D."/>
            <person name="Gharbi K."/>
            <person name="Hall N."/>
            <person name="Watson M."/>
            <person name="Adriaenssens E.M."/>
            <person name="Foster-Nyarko E."/>
            <person name="Jarju S."/>
            <person name="Secka A."/>
            <person name="Antonio M."/>
            <person name="Oren A."/>
            <person name="Chaudhuri R.R."/>
            <person name="La Ragione R."/>
            <person name="Hildebrand F."/>
            <person name="Pallen M.J."/>
        </authorList>
    </citation>
    <scope>NUCLEOTIDE SEQUENCE</scope>
    <source>
        <strain evidence="6">20514</strain>
    </source>
</reference>
<proteinExistence type="predicted"/>
<comment type="caution">
    <text evidence="6">The sequence shown here is derived from an EMBL/GenBank/DDBJ whole genome shotgun (WGS) entry which is preliminary data.</text>
</comment>
<dbReference type="GO" id="GO:0016020">
    <property type="term" value="C:membrane"/>
    <property type="evidence" value="ECO:0007669"/>
    <property type="project" value="UniProtKB-SubCell"/>
</dbReference>
<dbReference type="GO" id="GO:0009403">
    <property type="term" value="P:toxin biosynthetic process"/>
    <property type="evidence" value="ECO:0007669"/>
    <property type="project" value="InterPro"/>
</dbReference>
<evidence type="ECO:0000256" key="4">
    <source>
        <dbReference type="ARBA" id="ARBA00023136"/>
    </source>
</evidence>
<accession>A0A9D9HCE6</accession>
<dbReference type="AlphaFoldDB" id="A0A9D9HCE6"/>
<organism evidence="6 7">
    <name type="scientific">Candidatus Cryptobacteroides merdigallinarum</name>
    <dbReference type="NCBI Taxonomy" id="2840770"/>
    <lineage>
        <taxon>Bacteria</taxon>
        <taxon>Pseudomonadati</taxon>
        <taxon>Bacteroidota</taxon>
        <taxon>Bacteroidia</taxon>
        <taxon>Bacteroidales</taxon>
        <taxon>Candidatus Cryptobacteroides</taxon>
    </lineage>
</organism>
<keyword evidence="2 5" id="KW-0812">Transmembrane</keyword>
<dbReference type="InterPro" id="IPR003825">
    <property type="entry name" value="Colicin-V_CvpA"/>
</dbReference>
<evidence type="ECO:0000313" key="6">
    <source>
        <dbReference type="EMBL" id="MBO8449055.1"/>
    </source>
</evidence>
<dbReference type="Proteomes" id="UP000810252">
    <property type="component" value="Unassembled WGS sequence"/>
</dbReference>
<keyword evidence="4 5" id="KW-0472">Membrane</keyword>
<gene>
    <name evidence="6" type="ORF">IAC29_07285</name>
</gene>
<feature type="transmembrane region" description="Helical" evidence="5">
    <location>
        <begin position="62"/>
        <end position="81"/>
    </location>
</feature>
<evidence type="ECO:0000256" key="3">
    <source>
        <dbReference type="ARBA" id="ARBA00022989"/>
    </source>
</evidence>
<reference evidence="6" key="1">
    <citation type="submission" date="2020-10" db="EMBL/GenBank/DDBJ databases">
        <authorList>
            <person name="Gilroy R."/>
        </authorList>
    </citation>
    <scope>NUCLEOTIDE SEQUENCE</scope>
    <source>
        <strain evidence="6">20514</strain>
    </source>
</reference>
<comment type="subcellular location">
    <subcellularLocation>
        <location evidence="1">Membrane</location>
        <topology evidence="1">Multi-pass membrane protein</topology>
    </subcellularLocation>
</comment>
<feature type="transmembrane region" description="Helical" evidence="5">
    <location>
        <begin position="24"/>
        <end position="42"/>
    </location>
</feature>
<dbReference type="PANTHER" id="PTHR37306">
    <property type="entry name" value="COLICIN V PRODUCTION PROTEIN"/>
    <property type="match status" value="1"/>
</dbReference>
<sequence>MNILDIVLLACLIPAVIQGLRKGFIAQVVAIISLILGGWLAYRFSSALTGWLGQWIEAPAAAMNIISFIIIFAIVVTLLFLLGKILEASIKIILLGWLNRLLGLIFALFKYVLVLGLLTVLFDSINGKFNIVQESYLSSSVMYSGFRSIAYSIFPYLKSLF</sequence>
<evidence type="ECO:0000256" key="2">
    <source>
        <dbReference type="ARBA" id="ARBA00022692"/>
    </source>
</evidence>
<dbReference type="EMBL" id="JADIMQ010000103">
    <property type="protein sequence ID" value="MBO8449055.1"/>
    <property type="molecule type" value="Genomic_DNA"/>
</dbReference>
<protein>
    <submittedName>
        <fullName evidence="6">CvpA family protein</fullName>
    </submittedName>
</protein>
<feature type="transmembrane region" description="Helical" evidence="5">
    <location>
        <begin position="101"/>
        <end position="121"/>
    </location>
</feature>
<name>A0A9D9HCE6_9BACT</name>
<evidence type="ECO:0000313" key="7">
    <source>
        <dbReference type="Proteomes" id="UP000810252"/>
    </source>
</evidence>
<evidence type="ECO:0000256" key="1">
    <source>
        <dbReference type="ARBA" id="ARBA00004141"/>
    </source>
</evidence>
<dbReference type="PANTHER" id="PTHR37306:SF1">
    <property type="entry name" value="COLICIN V PRODUCTION PROTEIN"/>
    <property type="match status" value="1"/>
</dbReference>
<evidence type="ECO:0000256" key="5">
    <source>
        <dbReference type="SAM" id="Phobius"/>
    </source>
</evidence>
<dbReference type="Pfam" id="PF02674">
    <property type="entry name" value="Colicin_V"/>
    <property type="match status" value="1"/>
</dbReference>